<dbReference type="PROSITE" id="PS00518">
    <property type="entry name" value="ZF_RING_1"/>
    <property type="match status" value="1"/>
</dbReference>
<protein>
    <recommendedName>
        <fullName evidence="8">RING-type domain-containing protein</fullName>
    </recommendedName>
</protein>
<feature type="compositionally biased region" description="Pro residues" evidence="6">
    <location>
        <begin position="1"/>
        <end position="16"/>
    </location>
</feature>
<dbReference type="PANTHER" id="PTHR14155:SF627">
    <property type="entry name" value="OS06G0192800 PROTEIN"/>
    <property type="match status" value="1"/>
</dbReference>
<dbReference type="OrthoDB" id="548632at2759"/>
<accession>A0A2V0PH86</accession>
<dbReference type="SUPFAM" id="SSF57850">
    <property type="entry name" value="RING/U-box"/>
    <property type="match status" value="1"/>
</dbReference>
<sequence>MSSPADPRPPLPPVVPPAAAGGGDSGTGGSGSALFALAKRIGLDGSGILGVAIMFLMLLGALSMIALWFHSRRIRRRHMQSTAAAAAGVGVDLPLVPPGHRLGVVAESSSGRHLIILGLPASGAFSDMSDSRLQALAAAARARHLLPSGKLPTPQRVIASLPTYVYSAPAPAERGGKGDVEAGGGGGGGAGGTTADAADADGNTHRQVCVICCDEFDQGRVIKLLPCMHSFCAECIDAWLERATSCPLCAQSVLAAAGLSEAAALEMIVAAAGLDSQSRRRQFDGREEAGAWALHVAPGLEAQAQEQRQWQLQAGGGTPRGAGRDGAGAAGSAPGSPRPPSAHPPQQQPGAAAQRGASSR</sequence>
<evidence type="ECO:0000313" key="9">
    <source>
        <dbReference type="EMBL" id="GBF97283.1"/>
    </source>
</evidence>
<dbReference type="Proteomes" id="UP000247498">
    <property type="component" value="Unassembled WGS sequence"/>
</dbReference>
<keyword evidence="10" id="KW-1185">Reference proteome</keyword>
<dbReference type="EMBL" id="BDRX01000095">
    <property type="protein sequence ID" value="GBF97283.1"/>
    <property type="molecule type" value="Genomic_DNA"/>
</dbReference>
<dbReference type="GO" id="GO:0008270">
    <property type="term" value="F:zinc ion binding"/>
    <property type="evidence" value="ECO:0007669"/>
    <property type="project" value="UniProtKB-KW"/>
</dbReference>
<evidence type="ECO:0000256" key="3">
    <source>
        <dbReference type="ARBA" id="ARBA00022833"/>
    </source>
</evidence>
<evidence type="ECO:0000313" key="10">
    <source>
        <dbReference type="Proteomes" id="UP000247498"/>
    </source>
</evidence>
<dbReference type="InterPro" id="IPR017907">
    <property type="entry name" value="Znf_RING_CS"/>
</dbReference>
<dbReference type="InterPro" id="IPR001841">
    <property type="entry name" value="Znf_RING"/>
</dbReference>
<evidence type="ECO:0000256" key="2">
    <source>
        <dbReference type="ARBA" id="ARBA00022771"/>
    </source>
</evidence>
<proteinExistence type="inferred from homology"/>
<evidence type="ECO:0000256" key="1">
    <source>
        <dbReference type="ARBA" id="ARBA00022723"/>
    </source>
</evidence>
<dbReference type="Pfam" id="PF13639">
    <property type="entry name" value="zf-RING_2"/>
    <property type="match status" value="1"/>
</dbReference>
<feature type="domain" description="RING-type" evidence="8">
    <location>
        <begin position="209"/>
        <end position="249"/>
    </location>
</feature>
<dbReference type="SMART" id="SM00184">
    <property type="entry name" value="RING"/>
    <property type="match status" value="1"/>
</dbReference>
<gene>
    <name evidence="9" type="ORF">Rsub_09974</name>
</gene>
<evidence type="ECO:0000256" key="7">
    <source>
        <dbReference type="SAM" id="Phobius"/>
    </source>
</evidence>
<dbReference type="PROSITE" id="PS50089">
    <property type="entry name" value="ZF_RING_2"/>
    <property type="match status" value="1"/>
</dbReference>
<dbReference type="InParanoid" id="A0A2V0PH86"/>
<keyword evidence="7" id="KW-0472">Membrane</keyword>
<dbReference type="Gene3D" id="3.30.40.10">
    <property type="entry name" value="Zinc/RING finger domain, C3HC4 (zinc finger)"/>
    <property type="match status" value="1"/>
</dbReference>
<keyword evidence="7" id="KW-1133">Transmembrane helix</keyword>
<keyword evidence="2 5" id="KW-0863">Zinc-finger</keyword>
<reference evidence="9 10" key="1">
    <citation type="journal article" date="2018" name="Sci. Rep.">
        <title>Raphidocelis subcapitata (=Pseudokirchneriella subcapitata) provides an insight into genome evolution and environmental adaptations in the Sphaeropleales.</title>
        <authorList>
            <person name="Suzuki S."/>
            <person name="Yamaguchi H."/>
            <person name="Nakajima N."/>
            <person name="Kawachi M."/>
        </authorList>
    </citation>
    <scope>NUCLEOTIDE SEQUENCE [LARGE SCALE GENOMIC DNA]</scope>
    <source>
        <strain evidence="9 10">NIES-35</strain>
    </source>
</reference>
<feature type="region of interest" description="Disordered" evidence="6">
    <location>
        <begin position="1"/>
        <end position="25"/>
    </location>
</feature>
<feature type="compositionally biased region" description="Low complexity" evidence="6">
    <location>
        <begin position="348"/>
        <end position="360"/>
    </location>
</feature>
<dbReference type="PANTHER" id="PTHR14155">
    <property type="entry name" value="RING FINGER DOMAIN-CONTAINING"/>
    <property type="match status" value="1"/>
</dbReference>
<dbReference type="STRING" id="307507.A0A2V0PH86"/>
<comment type="caution">
    <text evidence="9">The sequence shown here is derived from an EMBL/GenBank/DDBJ whole genome shotgun (WGS) entry which is preliminary data.</text>
</comment>
<dbReference type="InterPro" id="IPR013083">
    <property type="entry name" value="Znf_RING/FYVE/PHD"/>
</dbReference>
<organism evidence="9 10">
    <name type="scientific">Raphidocelis subcapitata</name>
    <dbReference type="NCBI Taxonomy" id="307507"/>
    <lineage>
        <taxon>Eukaryota</taxon>
        <taxon>Viridiplantae</taxon>
        <taxon>Chlorophyta</taxon>
        <taxon>core chlorophytes</taxon>
        <taxon>Chlorophyceae</taxon>
        <taxon>CS clade</taxon>
        <taxon>Sphaeropleales</taxon>
        <taxon>Selenastraceae</taxon>
        <taxon>Raphidocelis</taxon>
    </lineage>
</organism>
<keyword evidence="1" id="KW-0479">Metal-binding</keyword>
<name>A0A2V0PH86_9CHLO</name>
<feature type="compositionally biased region" description="Gly residues" evidence="6">
    <location>
        <begin position="314"/>
        <end position="329"/>
    </location>
</feature>
<feature type="transmembrane region" description="Helical" evidence="7">
    <location>
        <begin position="47"/>
        <end position="69"/>
    </location>
</feature>
<dbReference type="InterPro" id="IPR053238">
    <property type="entry name" value="RING-H2_zinc_finger"/>
</dbReference>
<comment type="similarity">
    <text evidence="4">Belongs to the RING-type zinc finger family. ATL subfamily.</text>
</comment>
<feature type="region of interest" description="Disordered" evidence="6">
    <location>
        <begin position="305"/>
        <end position="360"/>
    </location>
</feature>
<evidence type="ECO:0000256" key="6">
    <source>
        <dbReference type="SAM" id="MobiDB-lite"/>
    </source>
</evidence>
<evidence type="ECO:0000256" key="5">
    <source>
        <dbReference type="PROSITE-ProRule" id="PRU00175"/>
    </source>
</evidence>
<feature type="compositionally biased region" description="Pro residues" evidence="6">
    <location>
        <begin position="336"/>
        <end position="347"/>
    </location>
</feature>
<evidence type="ECO:0000259" key="8">
    <source>
        <dbReference type="PROSITE" id="PS50089"/>
    </source>
</evidence>
<keyword evidence="3" id="KW-0862">Zinc</keyword>
<dbReference type="AlphaFoldDB" id="A0A2V0PH86"/>
<keyword evidence="7" id="KW-0812">Transmembrane</keyword>
<evidence type="ECO:0000256" key="4">
    <source>
        <dbReference type="ARBA" id="ARBA00024209"/>
    </source>
</evidence>